<dbReference type="RefSeq" id="WP_114369207.1">
    <property type="nucleotide sequence ID" value="NZ_QPEX01000024.1"/>
</dbReference>
<evidence type="ECO:0000313" key="2">
    <source>
        <dbReference type="Proteomes" id="UP000253562"/>
    </source>
</evidence>
<dbReference type="OrthoDB" id="284167at2"/>
<dbReference type="AlphaFoldDB" id="A0A368KRH9"/>
<name>A0A368KRH9_9BACT</name>
<evidence type="ECO:0000313" key="1">
    <source>
        <dbReference type="EMBL" id="RCS49495.1"/>
    </source>
</evidence>
<comment type="caution">
    <text evidence="1">The sequence shown here is derived from an EMBL/GenBank/DDBJ whole genome shotgun (WGS) entry which is preliminary data.</text>
</comment>
<accession>A0A368KRH9</accession>
<reference evidence="1 2" key="1">
    <citation type="submission" date="2018-07" db="EMBL/GenBank/DDBJ databases">
        <title>Comparative genomes isolates from brazilian mangrove.</title>
        <authorList>
            <person name="De Araujo J.E."/>
            <person name="Taketani R.G."/>
            <person name="Silva M.C.P."/>
            <person name="Lourenco M.V."/>
            <person name="Oliveira V.M."/>
            <person name="Andreote F.D."/>
        </authorList>
    </citation>
    <scope>NUCLEOTIDE SEQUENCE [LARGE SCALE GENOMIC DNA]</scope>
    <source>
        <strain evidence="1 2">HEX PRIS-MGV</strain>
    </source>
</reference>
<dbReference type="EMBL" id="QPEX01000024">
    <property type="protein sequence ID" value="RCS49495.1"/>
    <property type="molecule type" value="Genomic_DNA"/>
</dbReference>
<protein>
    <submittedName>
        <fullName evidence="1">Uncharacterized protein</fullName>
    </submittedName>
</protein>
<gene>
    <name evidence="1" type="ORF">DTL42_13300</name>
</gene>
<proteinExistence type="predicted"/>
<dbReference type="Proteomes" id="UP000253562">
    <property type="component" value="Unassembled WGS sequence"/>
</dbReference>
<sequence length="108" mass="12349">MSQRRSLVTGLEETPDLKALERKFVFGDKEESTDVSDATLESVSHTNESVLPQYRGRVPLTTRCRPELASALKRASLKRQLEGKEPYRIQEILEDAIEKWLRSQGYPS</sequence>
<organism evidence="1 2">
    <name type="scientific">Bremerella cremea</name>
    <dbReference type="NCBI Taxonomy" id="1031537"/>
    <lineage>
        <taxon>Bacteria</taxon>
        <taxon>Pseudomonadati</taxon>
        <taxon>Planctomycetota</taxon>
        <taxon>Planctomycetia</taxon>
        <taxon>Pirellulales</taxon>
        <taxon>Pirellulaceae</taxon>
        <taxon>Bremerella</taxon>
    </lineage>
</organism>